<accession>A0A1T5AHR2</accession>
<reference evidence="3" key="1">
    <citation type="submission" date="2017-02" db="EMBL/GenBank/DDBJ databases">
        <authorList>
            <person name="Varghese N."/>
            <person name="Submissions S."/>
        </authorList>
    </citation>
    <scope>NUCLEOTIDE SEQUENCE [LARGE SCALE GENOMIC DNA]</scope>
    <source>
        <strain evidence="3">R11H</strain>
    </source>
</reference>
<dbReference type="Proteomes" id="UP000190044">
    <property type="component" value="Unassembled WGS sequence"/>
</dbReference>
<evidence type="ECO:0000256" key="1">
    <source>
        <dbReference type="SAM" id="MobiDB-lite"/>
    </source>
</evidence>
<keyword evidence="3" id="KW-1185">Reference proteome</keyword>
<feature type="region of interest" description="Disordered" evidence="1">
    <location>
        <begin position="45"/>
        <end position="72"/>
    </location>
</feature>
<evidence type="ECO:0000313" key="3">
    <source>
        <dbReference type="Proteomes" id="UP000190044"/>
    </source>
</evidence>
<dbReference type="EMBL" id="FUYP01000003">
    <property type="protein sequence ID" value="SKB34425.1"/>
    <property type="molecule type" value="Genomic_DNA"/>
</dbReference>
<name>A0A1T5AHR2_9SPHN</name>
<proteinExistence type="predicted"/>
<dbReference type="AlphaFoldDB" id="A0A1T5AHR2"/>
<organism evidence="2 3">
    <name type="scientific">Sphingopyxis flava</name>
    <dbReference type="NCBI Taxonomy" id="1507287"/>
    <lineage>
        <taxon>Bacteria</taxon>
        <taxon>Pseudomonadati</taxon>
        <taxon>Pseudomonadota</taxon>
        <taxon>Alphaproteobacteria</taxon>
        <taxon>Sphingomonadales</taxon>
        <taxon>Sphingomonadaceae</taxon>
        <taxon>Sphingopyxis</taxon>
    </lineage>
</organism>
<sequence length="72" mass="7830">MTGSPDPNVSRLNDFLTAAKGESAPLAGQKGKPLHPFSIRLTQEERERLEGEAKGKPLGVYSRSTGRRSPRP</sequence>
<gene>
    <name evidence="2" type="ORF">SAMN06295937_1003229</name>
</gene>
<evidence type="ECO:0000313" key="2">
    <source>
        <dbReference type="EMBL" id="SKB34425.1"/>
    </source>
</evidence>
<protein>
    <submittedName>
        <fullName evidence="2">Uncharacterized protein</fullName>
    </submittedName>
</protein>
<feature type="compositionally biased region" description="Basic and acidic residues" evidence="1">
    <location>
        <begin position="45"/>
        <end position="55"/>
    </location>
</feature>